<dbReference type="FunFam" id="3.30.710.10:FF:000015">
    <property type="entry name" value="BTB/POZ domain-containing protein 3"/>
    <property type="match status" value="1"/>
</dbReference>
<dbReference type="CDD" id="cd18282">
    <property type="entry name" value="BTB_POZ_BTBD3_6"/>
    <property type="match status" value="1"/>
</dbReference>
<feature type="region of interest" description="Disordered" evidence="3">
    <location>
        <begin position="88"/>
        <end position="121"/>
    </location>
</feature>
<dbReference type="PANTHER" id="PTHR45774">
    <property type="entry name" value="BTB/POZ DOMAIN-CONTAINING"/>
    <property type="match status" value="1"/>
</dbReference>
<feature type="compositionally biased region" description="Pro residues" evidence="3">
    <location>
        <begin position="107"/>
        <end position="119"/>
    </location>
</feature>
<dbReference type="SUPFAM" id="SSF54695">
    <property type="entry name" value="POZ domain"/>
    <property type="match status" value="1"/>
</dbReference>
<name>A0A8S1D227_9INSE</name>
<keyword evidence="6" id="KW-1185">Reference proteome</keyword>
<dbReference type="FunFam" id="1.25.40.420:FF:000003">
    <property type="entry name" value="BTB/POZ domain-containing protein 3"/>
    <property type="match status" value="1"/>
</dbReference>
<evidence type="ECO:0000313" key="5">
    <source>
        <dbReference type="EMBL" id="CAB3374187.1"/>
    </source>
</evidence>
<dbReference type="InterPro" id="IPR012983">
    <property type="entry name" value="PHR"/>
</dbReference>
<organism evidence="5 6">
    <name type="scientific">Cloeon dipterum</name>
    <dbReference type="NCBI Taxonomy" id="197152"/>
    <lineage>
        <taxon>Eukaryota</taxon>
        <taxon>Metazoa</taxon>
        <taxon>Ecdysozoa</taxon>
        <taxon>Arthropoda</taxon>
        <taxon>Hexapoda</taxon>
        <taxon>Insecta</taxon>
        <taxon>Pterygota</taxon>
        <taxon>Palaeoptera</taxon>
        <taxon>Ephemeroptera</taxon>
        <taxon>Pisciforma</taxon>
        <taxon>Baetidae</taxon>
        <taxon>Cloeon</taxon>
    </lineage>
</organism>
<dbReference type="InterPro" id="IPR011333">
    <property type="entry name" value="SKP1/BTB/POZ_sf"/>
</dbReference>
<dbReference type="Gene3D" id="3.30.710.10">
    <property type="entry name" value="Potassium Channel Kv1.1, Chain A"/>
    <property type="match status" value="1"/>
</dbReference>
<dbReference type="AlphaFoldDB" id="A0A8S1D227"/>
<dbReference type="Pfam" id="PF00651">
    <property type="entry name" value="BTB"/>
    <property type="match status" value="1"/>
</dbReference>
<dbReference type="GO" id="GO:0022008">
    <property type="term" value="P:neurogenesis"/>
    <property type="evidence" value="ECO:0007669"/>
    <property type="project" value="TreeGrafter"/>
</dbReference>
<evidence type="ECO:0000256" key="3">
    <source>
        <dbReference type="SAM" id="MobiDB-lite"/>
    </source>
</evidence>
<accession>A0A8S1D227</accession>
<dbReference type="Pfam" id="PF07707">
    <property type="entry name" value="BACK"/>
    <property type="match status" value="1"/>
</dbReference>
<dbReference type="EMBL" id="CADEPI010000094">
    <property type="protein sequence ID" value="CAB3374187.1"/>
    <property type="molecule type" value="Genomic_DNA"/>
</dbReference>
<dbReference type="OrthoDB" id="636773at2759"/>
<evidence type="ECO:0000259" key="4">
    <source>
        <dbReference type="PROSITE" id="PS50097"/>
    </source>
</evidence>
<dbReference type="PANTHER" id="PTHR45774:SF9">
    <property type="entry name" value="LUTE, ISOFORM D"/>
    <property type="match status" value="1"/>
</dbReference>
<dbReference type="InterPro" id="IPR049737">
    <property type="entry name" value="Btbd6a-like_BACK"/>
</dbReference>
<dbReference type="SMART" id="SM00875">
    <property type="entry name" value="BACK"/>
    <property type="match status" value="1"/>
</dbReference>
<dbReference type="GO" id="GO:0005829">
    <property type="term" value="C:cytosol"/>
    <property type="evidence" value="ECO:0007669"/>
    <property type="project" value="TreeGrafter"/>
</dbReference>
<dbReference type="FunFam" id="2.60.120.820:FF:000001">
    <property type="entry name" value="BTB/POZ domain-containing protein 3"/>
    <property type="match status" value="1"/>
</dbReference>
<comment type="subcellular location">
    <subcellularLocation>
        <location evidence="1">Cytoplasm</location>
    </subcellularLocation>
</comment>
<feature type="compositionally biased region" description="Low complexity" evidence="3">
    <location>
        <begin position="208"/>
        <end position="222"/>
    </location>
</feature>
<dbReference type="Pfam" id="PF08005">
    <property type="entry name" value="PHR"/>
    <property type="match status" value="1"/>
</dbReference>
<feature type="domain" description="BTB" evidence="4">
    <location>
        <begin position="267"/>
        <end position="335"/>
    </location>
</feature>
<gene>
    <name evidence="5" type="ORF">CLODIP_2_CD10491</name>
</gene>
<reference evidence="5 6" key="1">
    <citation type="submission" date="2020-04" db="EMBL/GenBank/DDBJ databases">
        <authorList>
            <person name="Alioto T."/>
            <person name="Alioto T."/>
            <person name="Gomez Garrido J."/>
        </authorList>
    </citation>
    <scope>NUCLEOTIDE SEQUENCE [LARGE SCALE GENOMIC DNA]</scope>
</reference>
<dbReference type="Gene3D" id="2.60.120.820">
    <property type="entry name" value="PHR domain"/>
    <property type="match status" value="1"/>
</dbReference>
<keyword evidence="2" id="KW-0963">Cytoplasm</keyword>
<dbReference type="CDD" id="cd18488">
    <property type="entry name" value="BACK_BTBD3_like"/>
    <property type="match status" value="1"/>
</dbReference>
<evidence type="ECO:0000256" key="2">
    <source>
        <dbReference type="ARBA" id="ARBA00022490"/>
    </source>
</evidence>
<dbReference type="SMART" id="SM00225">
    <property type="entry name" value="BTB"/>
    <property type="match status" value="1"/>
</dbReference>
<dbReference type="PROSITE" id="PS50097">
    <property type="entry name" value="BTB"/>
    <property type="match status" value="1"/>
</dbReference>
<comment type="caution">
    <text evidence="5">The sequence shown here is derived from an EMBL/GenBank/DDBJ whole genome shotgun (WGS) entry which is preliminary data.</text>
</comment>
<dbReference type="Proteomes" id="UP000494165">
    <property type="component" value="Unassembled WGS sequence"/>
</dbReference>
<dbReference type="InterPro" id="IPR038648">
    <property type="entry name" value="PHR_sf"/>
</dbReference>
<evidence type="ECO:0000256" key="1">
    <source>
        <dbReference type="ARBA" id="ARBA00004496"/>
    </source>
</evidence>
<evidence type="ECO:0000313" key="6">
    <source>
        <dbReference type="Proteomes" id="UP000494165"/>
    </source>
</evidence>
<dbReference type="InterPro" id="IPR000210">
    <property type="entry name" value="BTB/POZ_dom"/>
</dbReference>
<dbReference type="Gene3D" id="1.25.40.420">
    <property type="match status" value="1"/>
</dbReference>
<sequence length="676" mass="74098">MLSTAGSAIVDSFKPESAVQVVGEASLAAVAALGPASAPGAAGPRHLVRWLCQQADLWLLLYQVIVRVQEPIERSAEHVEQLLLQLGPLDPEEPAPATSDECQNREVPPPEPPPQPPPQHAARFAFPWWTQSAGQPAQVLFEFGPKMNNLYSKMSAKPVVKRCHQDPLSVSQTNAWVNAESIESSSGGVGGGGGGISQRESNILVTQPASLPNSPLASPNSLTTTFNLSPPVSPPPPTHSTDDPNWQACKPSVRERNAAMFNNELMADVHFLVGSPVQSIPAHKYVLATGSSVFYAMFFGGLAEESAEIEVPDVEPQAFLTMLRYLYCDEIQLEADTVLATLYVAKKYMVPHLAKACVSYLETSLTAKNACLLLSQSRLFEEPELMQRCWEVIDAQAEMALHSEGFVDIDLNTLESVLSRETLNCKETALFEAAISWARAECQRREIDPTAQNVRGVLGKALFLVRIPTMALDEFANKAAQSGVLTLKETIDIFLHFTADIKPTLSYPTKARTGLKPQLCHRFQSCAYRNNQWRYRGRCDSIQFSVDKRIFVVGFGLYGSSNGAADYNVKIELKRLGRILAENETQFFSDGSSNTFHVYFKHPIQIEPEAFYMASAVLDGQELSYFGQEGMSEVSVGTVTFQFQCSSESTNGTGVQGGQIPELIFYGPQPVLSDEH</sequence>
<dbReference type="InterPro" id="IPR011705">
    <property type="entry name" value="BACK"/>
</dbReference>
<feature type="region of interest" description="Disordered" evidence="3">
    <location>
        <begin position="208"/>
        <end position="245"/>
    </location>
</feature>
<proteinExistence type="predicted"/>
<protein>
    <recommendedName>
        <fullName evidence="4">BTB domain-containing protein</fullName>
    </recommendedName>
</protein>